<feature type="compositionally biased region" description="Polar residues" evidence="1">
    <location>
        <begin position="98"/>
        <end position="111"/>
    </location>
</feature>
<evidence type="ECO:0000256" key="1">
    <source>
        <dbReference type="SAM" id="MobiDB-lite"/>
    </source>
</evidence>
<feature type="compositionally biased region" description="Acidic residues" evidence="1">
    <location>
        <begin position="112"/>
        <end position="126"/>
    </location>
</feature>
<feature type="compositionally biased region" description="Basic and acidic residues" evidence="1">
    <location>
        <begin position="19"/>
        <end position="49"/>
    </location>
</feature>
<feature type="region of interest" description="Disordered" evidence="1">
    <location>
        <begin position="12"/>
        <end position="169"/>
    </location>
</feature>
<dbReference type="Proteomes" id="UP001155660">
    <property type="component" value="Chromosome A12"/>
</dbReference>
<organism evidence="2">
    <name type="scientific">Cyprinus carpio</name>
    <name type="common">Common carp</name>
    <dbReference type="NCBI Taxonomy" id="7962"/>
    <lineage>
        <taxon>Eukaryota</taxon>
        <taxon>Metazoa</taxon>
        <taxon>Chordata</taxon>
        <taxon>Craniata</taxon>
        <taxon>Vertebrata</taxon>
        <taxon>Euteleostomi</taxon>
        <taxon>Actinopterygii</taxon>
        <taxon>Neopterygii</taxon>
        <taxon>Teleostei</taxon>
        <taxon>Ostariophysi</taxon>
        <taxon>Cypriniformes</taxon>
        <taxon>Cyprinidae</taxon>
        <taxon>Cyprininae</taxon>
        <taxon>Cyprinus</taxon>
    </lineage>
</organism>
<dbReference type="RefSeq" id="XP_042624182.1">
    <property type="nucleotide sequence ID" value="XM_042768248.1"/>
</dbReference>
<gene>
    <name evidence="2" type="primary">dydc2</name>
</gene>
<sequence>MLLLLTGVFESYPSSDQKSALERQLEEEQRHLHAEAVHQKLLQDEETRIRAAQTDAAQDPGDQTESETVKELTDLQNEAGAEDQQDSGEAAAGEEQPSETLNTDQSQSQDTQENDEADVPSEENEPGPEKTGEDSDERQTETEDKESDRPETEDASDAAERQQEEEDGA</sequence>
<name>A0A9Q9YPU3_CYPCA</name>
<accession>A0A9Q9YPU3</accession>
<dbReference type="AlphaFoldDB" id="A0A9Q9YPU3"/>
<dbReference type="CTD" id="84332"/>
<evidence type="ECO:0000313" key="2">
    <source>
        <dbReference type="RefSeq" id="XP_042624182.1"/>
    </source>
</evidence>
<feature type="compositionally biased region" description="Basic and acidic residues" evidence="1">
    <location>
        <begin position="127"/>
        <end position="162"/>
    </location>
</feature>
<dbReference type="GeneID" id="109070995"/>
<proteinExistence type="predicted"/>
<protein>
    <submittedName>
        <fullName evidence="2">DPY30 domain containing 2 isoform X3</fullName>
    </submittedName>
</protein>
<reference evidence="2" key="1">
    <citation type="submission" date="2025-08" db="UniProtKB">
        <authorList>
            <consortium name="RefSeq"/>
        </authorList>
    </citation>
    <scope>IDENTIFICATION</scope>
    <source>
        <tissue evidence="2">Muscle</tissue>
    </source>
</reference>